<organism evidence="1 2">
    <name type="scientific">Microcystis wesenbergii TW10</name>
    <dbReference type="NCBI Taxonomy" id="2060474"/>
    <lineage>
        <taxon>Bacteria</taxon>
        <taxon>Bacillati</taxon>
        <taxon>Cyanobacteriota</taxon>
        <taxon>Cyanophyceae</taxon>
        <taxon>Oscillatoriophycideae</taxon>
        <taxon>Chroococcales</taxon>
        <taxon>Microcystaceae</taxon>
        <taxon>Microcystis</taxon>
    </lineage>
</organism>
<sequence length="214" mass="24572">MPKIHPKKLLVEGREEMRVIPELAEAHGISWGDKKDTAIIYIKPTDGIENLLDSDNIYNEINDSGLTHLGIIMDADEEPDNRWKSLYNACLPNIPNLPQNLPAEGLIITLESGIKFGVWMMPDNQSRGMLETFLAYLVPDNNLWQYTQNKVIEAKQQGATYRDYHLDKANIHTYLAWQDPPGKQLHDAVKQRILNRSHPQSANFLRWLQGLYEI</sequence>
<dbReference type="AlphaFoldDB" id="A0A3E0LXY6"/>
<dbReference type="Pfam" id="PF11536">
    <property type="entry name" value="DUF3226"/>
    <property type="match status" value="1"/>
</dbReference>
<comment type="caution">
    <text evidence="1">The sequence shown here is derived from an EMBL/GenBank/DDBJ whole genome shotgun (WGS) entry which is preliminary data.</text>
</comment>
<protein>
    <recommendedName>
        <fullName evidence="3">DUF4276 family protein</fullName>
    </recommendedName>
</protein>
<evidence type="ECO:0000313" key="2">
    <source>
        <dbReference type="Proteomes" id="UP000257002"/>
    </source>
</evidence>
<dbReference type="InterPro" id="IPR024508">
    <property type="entry name" value="DUF3226"/>
</dbReference>
<accession>A0A3E0LXY6</accession>
<gene>
    <name evidence="1" type="ORF">DWQ51_10350</name>
</gene>
<proteinExistence type="predicted"/>
<reference evidence="1 2" key="1">
    <citation type="submission" date="2017-10" db="EMBL/GenBank/DDBJ databases">
        <title>A large-scale comparative metagenomic study reveals the eutrophication-driven functional interactions in six Microcystis-epibionts communities.</title>
        <authorList>
            <person name="Li Q."/>
            <person name="Lin F."/>
        </authorList>
    </citation>
    <scope>NUCLEOTIDE SEQUENCE [LARGE SCALE GENOMIC DNA]</scope>
    <source>
        <strain evidence="1">TW10</strain>
    </source>
</reference>
<evidence type="ECO:0008006" key="3">
    <source>
        <dbReference type="Google" id="ProtNLM"/>
    </source>
</evidence>
<dbReference type="EMBL" id="QQWD01000010">
    <property type="protein sequence ID" value="REJ52375.1"/>
    <property type="molecule type" value="Genomic_DNA"/>
</dbReference>
<name>A0A3E0LXY6_9CHRO</name>
<evidence type="ECO:0000313" key="1">
    <source>
        <dbReference type="EMBL" id="REJ52375.1"/>
    </source>
</evidence>
<dbReference type="Proteomes" id="UP000257002">
    <property type="component" value="Unassembled WGS sequence"/>
</dbReference>